<gene>
    <name evidence="1" type="ORF">B0T14DRAFT_525324</name>
</gene>
<proteinExistence type="predicted"/>
<comment type="caution">
    <text evidence="1">The sequence shown here is derived from an EMBL/GenBank/DDBJ whole genome shotgun (WGS) entry which is preliminary data.</text>
</comment>
<sequence>MYYGAWSKREGHAPLVNLGGSFQSVPSAVATRQGDRVDVVALGTGDTLMHRVLVGGRWTANWEDLGVFGNSAPLAVNLTTNPEAVSLFVLGTNGEMNQTVWQVSEELSWKALRWSSMGGNLTASYFRS</sequence>
<name>A0AA39WLA2_9PEZI</name>
<dbReference type="EMBL" id="JAULSU010000005">
    <property type="protein sequence ID" value="KAK0617503.1"/>
    <property type="molecule type" value="Genomic_DNA"/>
</dbReference>
<evidence type="ECO:0000313" key="1">
    <source>
        <dbReference type="EMBL" id="KAK0617503.1"/>
    </source>
</evidence>
<organism evidence="1 2">
    <name type="scientific">Immersiella caudata</name>
    <dbReference type="NCBI Taxonomy" id="314043"/>
    <lineage>
        <taxon>Eukaryota</taxon>
        <taxon>Fungi</taxon>
        <taxon>Dikarya</taxon>
        <taxon>Ascomycota</taxon>
        <taxon>Pezizomycotina</taxon>
        <taxon>Sordariomycetes</taxon>
        <taxon>Sordariomycetidae</taxon>
        <taxon>Sordariales</taxon>
        <taxon>Lasiosphaeriaceae</taxon>
        <taxon>Immersiella</taxon>
    </lineage>
</organism>
<dbReference type="Gene3D" id="2.120.10.70">
    <property type="entry name" value="Fucose-specific lectin"/>
    <property type="match status" value="1"/>
</dbReference>
<dbReference type="Proteomes" id="UP001175000">
    <property type="component" value="Unassembled WGS sequence"/>
</dbReference>
<protein>
    <submittedName>
        <fullName evidence="1">Uncharacterized protein</fullName>
    </submittedName>
</protein>
<dbReference type="SUPFAM" id="SSF89372">
    <property type="entry name" value="Fucose-specific lectin"/>
    <property type="match status" value="1"/>
</dbReference>
<accession>A0AA39WLA2</accession>
<reference evidence="1" key="1">
    <citation type="submission" date="2023-06" db="EMBL/GenBank/DDBJ databases">
        <title>Genome-scale phylogeny and comparative genomics of the fungal order Sordariales.</title>
        <authorList>
            <consortium name="Lawrence Berkeley National Laboratory"/>
            <person name="Hensen N."/>
            <person name="Bonometti L."/>
            <person name="Westerberg I."/>
            <person name="Brannstrom I.O."/>
            <person name="Guillou S."/>
            <person name="Cros-Aarteil S."/>
            <person name="Calhoun S."/>
            <person name="Haridas S."/>
            <person name="Kuo A."/>
            <person name="Mondo S."/>
            <person name="Pangilinan J."/>
            <person name="Riley R."/>
            <person name="Labutti K."/>
            <person name="Andreopoulos B."/>
            <person name="Lipzen A."/>
            <person name="Chen C."/>
            <person name="Yanf M."/>
            <person name="Daum C."/>
            <person name="Ng V."/>
            <person name="Clum A."/>
            <person name="Steindorff A."/>
            <person name="Ohm R."/>
            <person name="Martin F."/>
            <person name="Silar P."/>
            <person name="Natvig D."/>
            <person name="Lalanne C."/>
            <person name="Gautier V."/>
            <person name="Ament-Velasquez S.L."/>
            <person name="Kruys A."/>
            <person name="Hutchinson M.I."/>
            <person name="Powell A.J."/>
            <person name="Barry K."/>
            <person name="Miller A.N."/>
            <person name="Grigoriev I.V."/>
            <person name="Debuchy R."/>
            <person name="Gladieux P."/>
            <person name="Thoren M.H."/>
            <person name="Johannesson H."/>
        </authorList>
    </citation>
    <scope>NUCLEOTIDE SEQUENCE</scope>
    <source>
        <strain evidence="1">CBS 606.72</strain>
    </source>
</reference>
<keyword evidence="2" id="KW-1185">Reference proteome</keyword>
<evidence type="ECO:0000313" key="2">
    <source>
        <dbReference type="Proteomes" id="UP001175000"/>
    </source>
</evidence>
<dbReference type="AlphaFoldDB" id="A0AA39WLA2"/>